<evidence type="ECO:0000256" key="1">
    <source>
        <dbReference type="ARBA" id="ARBA00007926"/>
    </source>
</evidence>
<dbReference type="Pfam" id="PF01778">
    <property type="entry name" value="Ribosomal_L28e"/>
    <property type="match status" value="1"/>
</dbReference>
<dbReference type="GO" id="GO:0003735">
    <property type="term" value="F:structural constituent of ribosome"/>
    <property type="evidence" value="ECO:0007669"/>
    <property type="project" value="InterPro"/>
</dbReference>
<name>A0A7S2W8K7_9STRA</name>
<dbReference type="InterPro" id="IPR029004">
    <property type="entry name" value="Ribosomal_eL28/Mak16"/>
</dbReference>
<organism evidence="5">
    <name type="scientific">Rhizochromulina marina</name>
    <dbReference type="NCBI Taxonomy" id="1034831"/>
    <lineage>
        <taxon>Eukaryota</taxon>
        <taxon>Sar</taxon>
        <taxon>Stramenopiles</taxon>
        <taxon>Ochrophyta</taxon>
        <taxon>Dictyochophyceae</taxon>
        <taxon>Rhizochromulinales</taxon>
        <taxon>Rhizochromulina</taxon>
    </lineage>
</organism>
<gene>
    <name evidence="5" type="ORF">RMAR1173_LOCUS5763</name>
</gene>
<keyword evidence="2" id="KW-0689">Ribosomal protein</keyword>
<evidence type="ECO:0000259" key="4">
    <source>
        <dbReference type="Pfam" id="PF01778"/>
    </source>
</evidence>
<evidence type="ECO:0000313" key="5">
    <source>
        <dbReference type="EMBL" id="CAD9674488.1"/>
    </source>
</evidence>
<dbReference type="AlphaFoldDB" id="A0A7S2W8K7"/>
<dbReference type="GO" id="GO:0006412">
    <property type="term" value="P:translation"/>
    <property type="evidence" value="ECO:0007669"/>
    <property type="project" value="InterPro"/>
</dbReference>
<comment type="similarity">
    <text evidence="1">Belongs to the eukaryotic ribosomal protein eL28 family.</text>
</comment>
<feature type="domain" description="Ribosomal eL28/Mak16" evidence="4">
    <location>
        <begin position="8"/>
        <end position="129"/>
    </location>
</feature>
<protein>
    <recommendedName>
        <fullName evidence="4">Ribosomal eL28/Mak16 domain-containing protein</fullName>
    </recommendedName>
</protein>
<dbReference type="GO" id="GO:0005840">
    <property type="term" value="C:ribosome"/>
    <property type="evidence" value="ECO:0007669"/>
    <property type="project" value="UniProtKB-KW"/>
</dbReference>
<proteinExistence type="inferred from homology"/>
<reference evidence="5" key="1">
    <citation type="submission" date="2021-01" db="EMBL/GenBank/DDBJ databases">
        <authorList>
            <person name="Corre E."/>
            <person name="Pelletier E."/>
            <person name="Niang G."/>
            <person name="Scheremetjew M."/>
            <person name="Finn R."/>
            <person name="Kale V."/>
            <person name="Holt S."/>
            <person name="Cochrane G."/>
            <person name="Meng A."/>
            <person name="Brown T."/>
            <person name="Cohen L."/>
        </authorList>
    </citation>
    <scope>NUCLEOTIDE SEQUENCE</scope>
    <source>
        <strain evidence="5">CCMP1243</strain>
    </source>
</reference>
<accession>A0A7S2W8K7</accession>
<keyword evidence="3" id="KW-0687">Ribonucleoprotein</keyword>
<sequence length="147" mass="16152">MVAVPDSLVWECVKNNNSFMKKANGRTSRSGSVRFSVEPGNLMNKSTYKYSGIANSKTIDISPSSDNRATLTIKTKKAGNSGKKGTAAIALNKDFRRVENTIKTQATDNYYRPDLKREALAKYSAVYRSNRIAKGVKKGVPVKKGRA</sequence>
<evidence type="ECO:0000256" key="3">
    <source>
        <dbReference type="ARBA" id="ARBA00023274"/>
    </source>
</evidence>
<evidence type="ECO:0000256" key="2">
    <source>
        <dbReference type="ARBA" id="ARBA00022980"/>
    </source>
</evidence>
<dbReference type="EMBL" id="HBHJ01008866">
    <property type="protein sequence ID" value="CAD9674488.1"/>
    <property type="molecule type" value="Transcribed_RNA"/>
</dbReference>
<dbReference type="Gene3D" id="3.30.390.110">
    <property type="match status" value="1"/>
</dbReference>
<dbReference type="PANTHER" id="PTHR10544">
    <property type="entry name" value="60S RIBOSOMAL PROTEIN L28"/>
    <property type="match status" value="1"/>
</dbReference>
<dbReference type="GO" id="GO:1990904">
    <property type="term" value="C:ribonucleoprotein complex"/>
    <property type="evidence" value="ECO:0007669"/>
    <property type="project" value="UniProtKB-KW"/>
</dbReference>
<dbReference type="InterPro" id="IPR002672">
    <property type="entry name" value="Ribosomal_eL28"/>
</dbReference>